<dbReference type="Gene3D" id="1.20.1080.10">
    <property type="entry name" value="Glycerol uptake facilitator protein"/>
    <property type="match status" value="1"/>
</dbReference>
<comment type="caution">
    <text evidence="7">The sequence shown here is derived from an EMBL/GenBank/DDBJ whole genome shotgun (WGS) entry which is preliminary data.</text>
</comment>
<feature type="transmembrane region" description="Helical" evidence="6">
    <location>
        <begin position="256"/>
        <end position="278"/>
    </location>
</feature>
<dbReference type="PANTHER" id="PTHR30520">
    <property type="entry name" value="FORMATE TRANSPORTER-RELATED"/>
    <property type="match status" value="1"/>
</dbReference>
<feature type="transmembrane region" description="Helical" evidence="6">
    <location>
        <begin position="196"/>
        <end position="218"/>
    </location>
</feature>
<feature type="transmembrane region" description="Helical" evidence="6">
    <location>
        <begin position="161"/>
        <end position="184"/>
    </location>
</feature>
<protein>
    <submittedName>
        <fullName evidence="7">Formate transporter</fullName>
    </submittedName>
</protein>
<organism evidence="7 8">
    <name type="scientific">Leptolinea tardivitalis</name>
    <dbReference type="NCBI Taxonomy" id="229920"/>
    <lineage>
        <taxon>Bacteria</taxon>
        <taxon>Bacillati</taxon>
        <taxon>Chloroflexota</taxon>
        <taxon>Anaerolineae</taxon>
        <taxon>Anaerolineales</taxon>
        <taxon>Anaerolineaceae</taxon>
        <taxon>Leptolinea</taxon>
    </lineage>
</organism>
<dbReference type="GO" id="GO:0005886">
    <property type="term" value="C:plasma membrane"/>
    <property type="evidence" value="ECO:0007669"/>
    <property type="project" value="TreeGrafter"/>
</dbReference>
<evidence type="ECO:0000313" key="8">
    <source>
        <dbReference type="Proteomes" id="UP000050430"/>
    </source>
</evidence>
<dbReference type="RefSeq" id="WP_062422788.1">
    <property type="nucleotide sequence ID" value="NZ_BBYA01000011.1"/>
</dbReference>
<dbReference type="PATRIC" id="fig|229920.5.peg.2777"/>
<dbReference type="GO" id="GO:0015499">
    <property type="term" value="F:formate transmembrane transporter activity"/>
    <property type="evidence" value="ECO:0007669"/>
    <property type="project" value="TreeGrafter"/>
</dbReference>
<accession>A0A0P6WXM4</accession>
<dbReference type="InterPro" id="IPR000292">
    <property type="entry name" value="For/NO2_transpt"/>
</dbReference>
<dbReference type="InterPro" id="IPR023271">
    <property type="entry name" value="Aquaporin-like"/>
</dbReference>
<dbReference type="PROSITE" id="PS01005">
    <property type="entry name" value="FORMATE_NITRITE_TP_1"/>
    <property type="match status" value="1"/>
</dbReference>
<comment type="similarity">
    <text evidence="5">Belongs to the FNT transporter (TC 1.A.16) family.</text>
</comment>
<evidence type="ECO:0000313" key="7">
    <source>
        <dbReference type="EMBL" id="KPL71053.1"/>
    </source>
</evidence>
<feature type="transmembrane region" description="Helical" evidence="6">
    <location>
        <begin position="114"/>
        <end position="141"/>
    </location>
</feature>
<dbReference type="STRING" id="229920.ADM99_12265"/>
<dbReference type="Pfam" id="PF01226">
    <property type="entry name" value="Form_Nir_trans"/>
    <property type="match status" value="1"/>
</dbReference>
<evidence type="ECO:0000256" key="6">
    <source>
        <dbReference type="SAM" id="Phobius"/>
    </source>
</evidence>
<dbReference type="Proteomes" id="UP000050430">
    <property type="component" value="Unassembled WGS sequence"/>
</dbReference>
<evidence type="ECO:0000256" key="2">
    <source>
        <dbReference type="ARBA" id="ARBA00022692"/>
    </source>
</evidence>
<keyword evidence="8" id="KW-1185">Reference proteome</keyword>
<dbReference type="EMBL" id="LGCK01000012">
    <property type="protein sequence ID" value="KPL71053.1"/>
    <property type="molecule type" value="Genomic_DNA"/>
</dbReference>
<gene>
    <name evidence="7" type="ORF">ADM99_12265</name>
</gene>
<feature type="transmembrane region" description="Helical" evidence="6">
    <location>
        <begin position="73"/>
        <end position="102"/>
    </location>
</feature>
<keyword evidence="2 6" id="KW-0812">Transmembrane</keyword>
<proteinExistence type="inferred from homology"/>
<reference evidence="7 8" key="1">
    <citation type="submission" date="2015-07" db="EMBL/GenBank/DDBJ databases">
        <title>Genome sequence of Leptolinea tardivitalis DSM 16556.</title>
        <authorList>
            <person name="Hemp J."/>
            <person name="Ward L.M."/>
            <person name="Pace L.A."/>
            <person name="Fischer W.W."/>
        </authorList>
    </citation>
    <scope>NUCLEOTIDE SEQUENCE [LARGE SCALE GENOMIC DNA]</scope>
    <source>
        <strain evidence="7 8">YMTK-2</strain>
    </source>
</reference>
<evidence type="ECO:0000256" key="5">
    <source>
        <dbReference type="ARBA" id="ARBA00049660"/>
    </source>
</evidence>
<comment type="subcellular location">
    <subcellularLocation>
        <location evidence="1">Membrane</location>
        <topology evidence="1">Multi-pass membrane protein</topology>
    </subcellularLocation>
</comment>
<dbReference type="NCBIfam" id="TIGR00790">
    <property type="entry name" value="fnt"/>
    <property type="match status" value="1"/>
</dbReference>
<dbReference type="PANTHER" id="PTHR30520:SF6">
    <property type="entry name" value="FORMATE_NITRATE FAMILY TRANSPORTER (EUROFUNG)"/>
    <property type="match status" value="1"/>
</dbReference>
<keyword evidence="3 6" id="KW-1133">Transmembrane helix</keyword>
<evidence type="ECO:0000256" key="1">
    <source>
        <dbReference type="ARBA" id="ARBA00004141"/>
    </source>
</evidence>
<dbReference type="AlphaFoldDB" id="A0A0P6WXM4"/>
<name>A0A0P6WXM4_9CHLR</name>
<feature type="transmembrane region" description="Helical" evidence="6">
    <location>
        <begin position="34"/>
        <end position="53"/>
    </location>
</feature>
<evidence type="ECO:0000256" key="3">
    <source>
        <dbReference type="ARBA" id="ARBA00022989"/>
    </source>
</evidence>
<keyword evidence="4 6" id="KW-0472">Membrane</keyword>
<dbReference type="InterPro" id="IPR024002">
    <property type="entry name" value="For/NO2_transpt_CS"/>
</dbReference>
<evidence type="ECO:0000256" key="4">
    <source>
        <dbReference type="ARBA" id="ARBA00023136"/>
    </source>
</evidence>
<sequence>MDSTPSFDAIPPAGMAEKAVQLGIKKANSPVSTLSVLGFLAGAYIAMGAIFATAVTSGANGLLSYGVTKLLSGLTFCLGLILVVVGGAELFTGNMLIIMAWADGKVTLKALLRNWLIVYLANFAGSIVMAGLIFYSGQYAFGHGVIGINMLTIGETKTSLAFFPAVYLGILCNMAVCLAVWLTYSARTTTDKIMAIIFPITMFVAAGFEHSVANMYFIPSALFIKYGANQAFFDAIEKTPADFPHLTWENFLIGNLLPVTIGNIIGGVVMVGLIYWYAYLRKKPS</sequence>